<accession>A0A4Y9JC61</accession>
<keyword evidence="1 4" id="KW-0808">Transferase</keyword>
<proteinExistence type="predicted"/>
<evidence type="ECO:0000313" key="5">
    <source>
        <dbReference type="Proteomes" id="UP000297253"/>
    </source>
</evidence>
<comment type="caution">
    <text evidence="4">The sequence shown here is derived from an EMBL/GenBank/DDBJ whole genome shotgun (WGS) entry which is preliminary data.</text>
</comment>
<dbReference type="InterPro" id="IPR016181">
    <property type="entry name" value="Acyl_CoA_acyltransferase"/>
</dbReference>
<dbReference type="EMBL" id="SPPD01000002">
    <property type="protein sequence ID" value="TFU98542.1"/>
    <property type="molecule type" value="Genomic_DNA"/>
</dbReference>
<dbReference type="SUPFAM" id="SSF55729">
    <property type="entry name" value="Acyl-CoA N-acyltransferases (Nat)"/>
    <property type="match status" value="1"/>
</dbReference>
<evidence type="ECO:0000256" key="1">
    <source>
        <dbReference type="ARBA" id="ARBA00022679"/>
    </source>
</evidence>
<dbReference type="PROSITE" id="PS51186">
    <property type="entry name" value="GNAT"/>
    <property type="match status" value="1"/>
</dbReference>
<organism evidence="4 5">
    <name type="scientific">Streptococcus cuniculi</name>
    <dbReference type="NCBI Taxonomy" id="1432788"/>
    <lineage>
        <taxon>Bacteria</taxon>
        <taxon>Bacillati</taxon>
        <taxon>Bacillota</taxon>
        <taxon>Bacilli</taxon>
        <taxon>Lactobacillales</taxon>
        <taxon>Streptococcaceae</taxon>
        <taxon>Streptococcus</taxon>
    </lineage>
</organism>
<evidence type="ECO:0000256" key="2">
    <source>
        <dbReference type="ARBA" id="ARBA00023315"/>
    </source>
</evidence>
<dbReference type="AlphaFoldDB" id="A0A4Y9JC61"/>
<keyword evidence="2" id="KW-0012">Acyltransferase</keyword>
<dbReference type="GO" id="GO:0016747">
    <property type="term" value="F:acyltransferase activity, transferring groups other than amino-acyl groups"/>
    <property type="evidence" value="ECO:0007669"/>
    <property type="project" value="InterPro"/>
</dbReference>
<sequence>MIRPYQEGDVLACQHLLEELGYPSPVEEVNRWLTELLEHSDYSLLVYEEDGQVLGLIGYAKMYFFERKGAYLRILALVVDSQYRNQGIATALLNRVKQIGKETGCQALALNSGRGAERQTAHAFYEHYGFEKKSIGFTYQLEEK</sequence>
<feature type="domain" description="N-acetyltransferase" evidence="3">
    <location>
        <begin position="1"/>
        <end position="144"/>
    </location>
</feature>
<dbReference type="Proteomes" id="UP000297253">
    <property type="component" value="Unassembled WGS sequence"/>
</dbReference>
<dbReference type="PANTHER" id="PTHR43877">
    <property type="entry name" value="AMINOALKYLPHOSPHONATE N-ACETYLTRANSFERASE-RELATED-RELATED"/>
    <property type="match status" value="1"/>
</dbReference>
<dbReference type="InterPro" id="IPR000182">
    <property type="entry name" value="GNAT_dom"/>
</dbReference>
<reference evidence="4 5" key="1">
    <citation type="submission" date="2019-03" db="EMBL/GenBank/DDBJ databases">
        <title>Diversity of the mouse oral microbiome.</title>
        <authorList>
            <person name="Joseph S."/>
            <person name="Aduse-Opoku J."/>
            <person name="Curtis M."/>
            <person name="Wade W."/>
            <person name="Hashim A."/>
        </authorList>
    </citation>
    <scope>NUCLEOTIDE SEQUENCE [LARGE SCALE GENOMIC DNA]</scope>
    <source>
        <strain evidence="4 5">WM131</strain>
    </source>
</reference>
<name>A0A4Y9JC61_9STRE</name>
<dbReference type="CDD" id="cd04301">
    <property type="entry name" value="NAT_SF"/>
    <property type="match status" value="1"/>
</dbReference>
<dbReference type="RefSeq" id="WP_135181214.1">
    <property type="nucleotide sequence ID" value="NZ_JADGKZ010000002.1"/>
</dbReference>
<dbReference type="Pfam" id="PF00583">
    <property type="entry name" value="Acetyltransf_1"/>
    <property type="match status" value="1"/>
</dbReference>
<evidence type="ECO:0000313" key="4">
    <source>
        <dbReference type="EMBL" id="TFU98542.1"/>
    </source>
</evidence>
<dbReference type="OrthoDB" id="9797826at2"/>
<dbReference type="InterPro" id="IPR050832">
    <property type="entry name" value="Bact_Acetyltransf"/>
</dbReference>
<dbReference type="PANTHER" id="PTHR43877:SF2">
    <property type="entry name" value="AMINOALKYLPHOSPHONATE N-ACETYLTRANSFERASE-RELATED"/>
    <property type="match status" value="1"/>
</dbReference>
<evidence type="ECO:0000259" key="3">
    <source>
        <dbReference type="PROSITE" id="PS51186"/>
    </source>
</evidence>
<gene>
    <name evidence="4" type="ORF">E4T82_01895</name>
</gene>
<dbReference type="Gene3D" id="3.40.630.30">
    <property type="match status" value="1"/>
</dbReference>
<protein>
    <submittedName>
        <fullName evidence="4">GNAT family N-acetyltransferase</fullName>
    </submittedName>
</protein>